<evidence type="ECO:0000256" key="3">
    <source>
        <dbReference type="ARBA" id="ARBA00022723"/>
    </source>
</evidence>
<evidence type="ECO:0000256" key="5">
    <source>
        <dbReference type="ARBA" id="ARBA00022764"/>
    </source>
</evidence>
<dbReference type="Proteomes" id="UP000283063">
    <property type="component" value="Chromosome"/>
</dbReference>
<evidence type="ECO:0000256" key="1">
    <source>
        <dbReference type="ARBA" id="ARBA00004418"/>
    </source>
</evidence>
<evidence type="ECO:0000313" key="11">
    <source>
        <dbReference type="EMBL" id="AZV80280.1"/>
    </source>
</evidence>
<proteinExistence type="predicted"/>
<accession>A0A3T0N8C0</accession>
<evidence type="ECO:0000256" key="4">
    <source>
        <dbReference type="ARBA" id="ARBA00022729"/>
    </source>
</evidence>
<keyword evidence="3 9" id="KW-0479">Metal-binding</keyword>
<name>A0A3T0N8C0_9RHOB</name>
<evidence type="ECO:0000256" key="6">
    <source>
        <dbReference type="ARBA" id="ARBA00023002"/>
    </source>
</evidence>
<dbReference type="InterPro" id="IPR004852">
    <property type="entry name" value="Di-haem_cyt_c_peroxidsae"/>
</dbReference>
<evidence type="ECO:0000256" key="9">
    <source>
        <dbReference type="PIRSR" id="PIRSR000294-2"/>
    </source>
</evidence>
<evidence type="ECO:0000259" key="10">
    <source>
        <dbReference type="PROSITE" id="PS51007"/>
    </source>
</evidence>
<dbReference type="InterPro" id="IPR009056">
    <property type="entry name" value="Cyt_c-like_dom"/>
</dbReference>
<dbReference type="SUPFAM" id="SSF46626">
    <property type="entry name" value="Cytochrome c"/>
    <property type="match status" value="2"/>
</dbReference>
<feature type="domain" description="Cytochrome c" evidence="10">
    <location>
        <begin position="27"/>
        <end position="157"/>
    </location>
</feature>
<dbReference type="EMBL" id="CP033219">
    <property type="protein sequence ID" value="AZV80280.1"/>
    <property type="molecule type" value="Genomic_DNA"/>
</dbReference>
<gene>
    <name evidence="11" type="ORF">EBB79_03395</name>
</gene>
<keyword evidence="12" id="KW-1185">Reference proteome</keyword>
<dbReference type="PROSITE" id="PS51007">
    <property type="entry name" value="CYTC"/>
    <property type="match status" value="2"/>
</dbReference>
<evidence type="ECO:0000256" key="2">
    <source>
        <dbReference type="ARBA" id="ARBA00022617"/>
    </source>
</evidence>
<comment type="cofactor">
    <cofactor evidence="8">
        <name>heme</name>
        <dbReference type="ChEBI" id="CHEBI:30413"/>
    </cofactor>
    <text evidence="8">Binds 2 heme groups.</text>
</comment>
<dbReference type="PANTHER" id="PTHR30600">
    <property type="entry name" value="CYTOCHROME C PEROXIDASE-RELATED"/>
    <property type="match status" value="1"/>
</dbReference>
<comment type="PTM">
    <text evidence="8">Binds 2 heme groups per subunit.</text>
</comment>
<keyword evidence="4" id="KW-0732">Signal</keyword>
<evidence type="ECO:0000256" key="8">
    <source>
        <dbReference type="PIRSR" id="PIRSR000294-1"/>
    </source>
</evidence>
<dbReference type="InterPro" id="IPR051395">
    <property type="entry name" value="Cytochrome_c_Peroxidase/MauG"/>
</dbReference>
<dbReference type="OrthoDB" id="9805202at2"/>
<protein>
    <submittedName>
        <fullName evidence="11">Methylamine utilization protein MauG</fullName>
    </submittedName>
</protein>
<feature type="binding site" description="axial binding residue" evidence="9">
    <location>
        <position position="262"/>
    </location>
    <ligand>
        <name>heme c</name>
        <dbReference type="ChEBI" id="CHEBI:61717"/>
        <label>2</label>
    </ligand>
    <ligandPart>
        <name>Fe</name>
        <dbReference type="ChEBI" id="CHEBI:18248"/>
    </ligandPart>
</feature>
<feature type="binding site" description="covalent" evidence="8">
    <location>
        <position position="258"/>
    </location>
    <ligand>
        <name>heme c</name>
        <dbReference type="ChEBI" id="CHEBI:61717"/>
        <label>2</label>
    </ligand>
</feature>
<dbReference type="GO" id="GO:0004130">
    <property type="term" value="F:cytochrome-c peroxidase activity"/>
    <property type="evidence" value="ECO:0007669"/>
    <property type="project" value="TreeGrafter"/>
</dbReference>
<keyword evidence="2 8" id="KW-0349">Heme</keyword>
<evidence type="ECO:0000256" key="7">
    <source>
        <dbReference type="ARBA" id="ARBA00023004"/>
    </source>
</evidence>
<organism evidence="11 12">
    <name type="scientific">Parasedimentitalea marina</name>
    <dbReference type="NCBI Taxonomy" id="2483033"/>
    <lineage>
        <taxon>Bacteria</taxon>
        <taxon>Pseudomonadati</taxon>
        <taxon>Pseudomonadota</taxon>
        <taxon>Alphaproteobacteria</taxon>
        <taxon>Rhodobacterales</taxon>
        <taxon>Paracoccaceae</taxon>
        <taxon>Parasedimentitalea</taxon>
    </lineage>
</organism>
<dbReference type="InterPro" id="IPR036909">
    <property type="entry name" value="Cyt_c-like_dom_sf"/>
</dbReference>
<feature type="binding site" description="covalent" evidence="8">
    <location>
        <position position="49"/>
    </location>
    <ligand>
        <name>heme c</name>
        <dbReference type="ChEBI" id="CHEBI:61717"/>
        <label>1</label>
    </ligand>
</feature>
<dbReference type="AlphaFoldDB" id="A0A3T0N8C0"/>
<dbReference type="PIRSF" id="PIRSF000294">
    <property type="entry name" value="Cytochrome-c_peroxidase"/>
    <property type="match status" value="1"/>
</dbReference>
<dbReference type="GO" id="GO:0046872">
    <property type="term" value="F:metal ion binding"/>
    <property type="evidence" value="ECO:0007669"/>
    <property type="project" value="UniProtKB-KW"/>
</dbReference>
<dbReference type="GO" id="GO:0009055">
    <property type="term" value="F:electron transfer activity"/>
    <property type="evidence" value="ECO:0007669"/>
    <property type="project" value="InterPro"/>
</dbReference>
<dbReference type="KEGG" id="sedi:EBB79_03395"/>
<sequence>MLTAGTAQGGEFPAPLTAADFLSFNRDQAALGQLLFYDKILSGNRNISCSTCHHPDLGTGDGLSLGIGEGGTGLGPERTAGRGENRIRKRIPRNAPGLWNLGARDIDTLFHDGRLSRSDSYGNGFNSPAEEWLPKGFNSILAAQAVFPLVAQFEMAGNPRENEVAGALHDRIDTAWPILAKRVRVIPEYGDRFVAAFDHITAAKQVTIVEIANALAAFMAVEWQSIDSPFDQFLAGDTSALTETQIAGADIFYGKGKCASCHSGRLLSDQSFHALGLPPFGPGRTRRFDPMARDVGRMAESDALEDAYKFRTPMLRNVALTAPYGHNGAYPDLEGMIRHHLDPRAAMVKWRPAMAALPLAPWFSDIDFVVWQDQREMHRQQQALDIDSVWLSDDDIRRLVDFLGSLTGSSVSAPPFGEPTAVPSGLPLD</sequence>
<dbReference type="InterPro" id="IPR026259">
    <property type="entry name" value="MauG/Cytc_peroxidase"/>
</dbReference>
<feature type="binding site" description="covalent" evidence="8">
    <location>
        <position position="52"/>
    </location>
    <ligand>
        <name>heme c</name>
        <dbReference type="ChEBI" id="CHEBI:61717"/>
        <label>1</label>
    </ligand>
</feature>
<evidence type="ECO:0000313" key="12">
    <source>
        <dbReference type="Proteomes" id="UP000283063"/>
    </source>
</evidence>
<feature type="binding site" description="covalent" evidence="8">
    <location>
        <position position="261"/>
    </location>
    <ligand>
        <name>heme c</name>
        <dbReference type="ChEBI" id="CHEBI:61717"/>
        <label>2</label>
    </ligand>
</feature>
<reference evidence="11 12" key="1">
    <citation type="submission" date="2018-10" db="EMBL/GenBank/DDBJ databases">
        <title>Parasedimentitalea marina sp. nov., a psychrophilic bacterium isolated from deep seawater of the New Britain Trench.</title>
        <authorList>
            <person name="Cao J."/>
        </authorList>
    </citation>
    <scope>NUCLEOTIDE SEQUENCE [LARGE SCALE GENOMIC DNA]</scope>
    <source>
        <strain evidence="11 12">W43</strain>
    </source>
</reference>
<comment type="subcellular location">
    <subcellularLocation>
        <location evidence="1">Periplasm</location>
    </subcellularLocation>
</comment>
<dbReference type="Gene3D" id="1.10.760.10">
    <property type="entry name" value="Cytochrome c-like domain"/>
    <property type="match status" value="2"/>
</dbReference>
<dbReference type="GO" id="GO:0042597">
    <property type="term" value="C:periplasmic space"/>
    <property type="evidence" value="ECO:0007669"/>
    <property type="project" value="UniProtKB-SubCell"/>
</dbReference>
<keyword evidence="6" id="KW-0560">Oxidoreductase</keyword>
<dbReference type="Pfam" id="PF03150">
    <property type="entry name" value="CCP_MauG"/>
    <property type="match status" value="1"/>
</dbReference>
<feature type="domain" description="Cytochrome c" evidence="10">
    <location>
        <begin position="243"/>
        <end position="407"/>
    </location>
</feature>
<keyword evidence="7 9" id="KW-0408">Iron</keyword>
<keyword evidence="5" id="KW-0574">Periplasm</keyword>
<dbReference type="PANTHER" id="PTHR30600:SF9">
    <property type="entry name" value="BLR7738 PROTEIN"/>
    <property type="match status" value="1"/>
</dbReference>
<dbReference type="GO" id="GO:0020037">
    <property type="term" value="F:heme binding"/>
    <property type="evidence" value="ECO:0007669"/>
    <property type="project" value="InterPro"/>
</dbReference>
<feature type="binding site" description="axial binding residue" evidence="9">
    <location>
        <position position="53"/>
    </location>
    <ligand>
        <name>heme c</name>
        <dbReference type="ChEBI" id="CHEBI:61717"/>
        <label>1</label>
    </ligand>
    <ligandPart>
        <name>Fe</name>
        <dbReference type="ChEBI" id="CHEBI:18248"/>
    </ligandPart>
</feature>